<feature type="transmembrane region" description="Helical" evidence="1">
    <location>
        <begin position="68"/>
        <end position="90"/>
    </location>
</feature>
<dbReference type="PANTHER" id="PTHR35152:SF1">
    <property type="entry name" value="DOMAIN SIGNALLING PROTEIN, PUTATIVE (AFU_ORTHOLOGUE AFUA_5G11310)-RELATED"/>
    <property type="match status" value="1"/>
</dbReference>
<dbReference type="GO" id="GO:0016020">
    <property type="term" value="C:membrane"/>
    <property type="evidence" value="ECO:0007669"/>
    <property type="project" value="UniProtKB-UniRule"/>
</dbReference>
<feature type="transmembrane region" description="Helical" evidence="1">
    <location>
        <begin position="33"/>
        <end position="56"/>
    </location>
</feature>
<evidence type="ECO:0000313" key="4">
    <source>
        <dbReference type="Proteomes" id="UP000622552"/>
    </source>
</evidence>
<dbReference type="AlphaFoldDB" id="A0A8J7GPM9"/>
<proteinExistence type="predicted"/>
<comment type="caution">
    <text evidence="3">The sequence shown here is derived from an EMBL/GenBank/DDBJ whole genome shotgun (WGS) entry which is preliminary data.</text>
</comment>
<dbReference type="PANTHER" id="PTHR35152">
    <property type="entry name" value="DOMAIN SIGNALLING PROTEIN, PUTATIVE (AFU_ORTHOLOGUE AFUA_5G11310)-RELATED"/>
    <property type="match status" value="1"/>
</dbReference>
<feature type="transmembrane region" description="Helical" evidence="1">
    <location>
        <begin position="158"/>
        <end position="179"/>
    </location>
</feature>
<dbReference type="Pfam" id="PF03707">
    <property type="entry name" value="MHYT"/>
    <property type="match status" value="2"/>
</dbReference>
<dbReference type="Proteomes" id="UP000622552">
    <property type="component" value="Unassembled WGS sequence"/>
</dbReference>
<protein>
    <submittedName>
        <fullName evidence="3">NO-binding membrane sensor protein with MHYT domain</fullName>
    </submittedName>
</protein>
<sequence length="266" mass="27605">MISYVIAAFGCAIGLVCTARARAARNGAHREKWLVLGAVSIGGTGIWPMHFIAMLGFDVPGTIVRYDVALTVASALIAILAVGIGLFIVGHGGVSLLRIILGGVFTGLGVAAMHYTGMAAMRMGGSVGYDRAYFVASVLIAIVASSVALWFTVNVQGWGPAVIAALIMGVAVVGMHYTAMFGVQVHLHPMDGPIDGVSPFLFVAPITLLISCALVMLIFSVLSPPAEDEADIVAGLSPMMDTAPERGAALLPRRVARSFNRVGGAR</sequence>
<evidence type="ECO:0000256" key="1">
    <source>
        <dbReference type="PROSITE-ProRule" id="PRU00244"/>
    </source>
</evidence>
<feature type="transmembrane region" description="Helical" evidence="1">
    <location>
        <begin position="96"/>
        <end position="120"/>
    </location>
</feature>
<keyword evidence="1" id="KW-0812">Transmembrane</keyword>
<keyword evidence="1" id="KW-1133">Transmembrane helix</keyword>
<feature type="domain" description="MHYT" evidence="2">
    <location>
        <begin position="1"/>
        <end position="186"/>
    </location>
</feature>
<feature type="transmembrane region" description="Helical" evidence="1">
    <location>
        <begin position="132"/>
        <end position="152"/>
    </location>
</feature>
<evidence type="ECO:0000259" key="2">
    <source>
        <dbReference type="PROSITE" id="PS50924"/>
    </source>
</evidence>
<feature type="transmembrane region" description="Helical" evidence="1">
    <location>
        <begin position="200"/>
        <end position="222"/>
    </location>
</feature>
<dbReference type="EMBL" id="JADOUF010000001">
    <property type="protein sequence ID" value="MBG6140978.1"/>
    <property type="molecule type" value="Genomic_DNA"/>
</dbReference>
<dbReference type="PROSITE" id="PS50924">
    <property type="entry name" value="MHYT"/>
    <property type="match status" value="1"/>
</dbReference>
<keyword evidence="1" id="KW-0472">Membrane</keyword>
<evidence type="ECO:0000313" key="3">
    <source>
        <dbReference type="EMBL" id="MBG6140978.1"/>
    </source>
</evidence>
<dbReference type="RefSeq" id="WP_197007467.1">
    <property type="nucleotide sequence ID" value="NZ_BONS01000019.1"/>
</dbReference>
<name>A0A8J7GPM9_9ACTN</name>
<gene>
    <name evidence="3" type="ORF">IW245_007172</name>
</gene>
<accession>A0A8J7GPM9</accession>
<reference evidence="3" key="1">
    <citation type="submission" date="2020-11" db="EMBL/GenBank/DDBJ databases">
        <title>Sequencing the genomes of 1000 actinobacteria strains.</title>
        <authorList>
            <person name="Klenk H.-P."/>
        </authorList>
    </citation>
    <scope>NUCLEOTIDE SEQUENCE</scope>
    <source>
        <strain evidence="3">DSM 45356</strain>
    </source>
</reference>
<dbReference type="InterPro" id="IPR005330">
    <property type="entry name" value="MHYT_dom"/>
</dbReference>
<organism evidence="3 4">
    <name type="scientific">Longispora fulva</name>
    <dbReference type="NCBI Taxonomy" id="619741"/>
    <lineage>
        <taxon>Bacteria</taxon>
        <taxon>Bacillati</taxon>
        <taxon>Actinomycetota</taxon>
        <taxon>Actinomycetes</taxon>
        <taxon>Micromonosporales</taxon>
        <taxon>Micromonosporaceae</taxon>
        <taxon>Longispora</taxon>
    </lineage>
</organism>
<keyword evidence="4" id="KW-1185">Reference proteome</keyword>